<feature type="transmembrane region" description="Helical" evidence="7">
    <location>
        <begin position="116"/>
        <end position="135"/>
    </location>
</feature>
<keyword evidence="7" id="KW-0288">FMN</keyword>
<evidence type="ECO:0000256" key="5">
    <source>
        <dbReference type="ARBA" id="ARBA00023004"/>
    </source>
</evidence>
<keyword evidence="7" id="KW-0249">Electron transport</keyword>
<comment type="cofactor">
    <cofactor evidence="7">
        <name>heme b</name>
        <dbReference type="ChEBI" id="CHEBI:60344"/>
    </cofactor>
    <text evidence="7">Binds 1 heme b (iron(II)-protoporphyrin IX) group per subunit.</text>
</comment>
<keyword evidence="7" id="KW-0285">Flavoprotein</keyword>
<dbReference type="OrthoDB" id="9788328at2"/>
<dbReference type="InterPro" id="IPR013130">
    <property type="entry name" value="Fe3_Rdtase_TM_dom"/>
</dbReference>
<comment type="subcellular location">
    <subcellularLocation>
        <location evidence="7">Cell membrane</location>
        <topology evidence="7">Multi-pass membrane protein</topology>
    </subcellularLocation>
    <subcellularLocation>
        <location evidence="1">Membrane</location>
        <topology evidence="1">Multi-pass membrane protein</topology>
    </subcellularLocation>
</comment>
<feature type="transmembrane region" description="Helical" evidence="7">
    <location>
        <begin position="7"/>
        <end position="26"/>
    </location>
</feature>
<dbReference type="PANTHER" id="PTHR36964">
    <property type="entry name" value="PROTEIN-METHIONINE-SULFOXIDE REDUCTASE HEME-BINDING SUBUNIT MSRQ"/>
    <property type="match status" value="1"/>
</dbReference>
<evidence type="ECO:0000256" key="1">
    <source>
        <dbReference type="ARBA" id="ARBA00004141"/>
    </source>
</evidence>
<dbReference type="GO" id="GO:0020037">
    <property type="term" value="F:heme binding"/>
    <property type="evidence" value="ECO:0007669"/>
    <property type="project" value="UniProtKB-UniRule"/>
</dbReference>
<keyword evidence="7" id="KW-1003">Cell membrane</keyword>
<keyword evidence="4 7" id="KW-1133">Transmembrane helix</keyword>
<feature type="transmembrane region" description="Helical" evidence="7">
    <location>
        <begin position="46"/>
        <end position="66"/>
    </location>
</feature>
<comment type="caution">
    <text evidence="9">The sequence shown here is derived from an EMBL/GenBank/DDBJ whole genome shotgun (WGS) entry which is preliminary data.</text>
</comment>
<organism evidence="9 10">
    <name type="scientific">Verticiella sediminum</name>
    <dbReference type="NCBI Taxonomy" id="1247510"/>
    <lineage>
        <taxon>Bacteria</taxon>
        <taxon>Pseudomonadati</taxon>
        <taxon>Pseudomonadota</taxon>
        <taxon>Betaproteobacteria</taxon>
        <taxon>Burkholderiales</taxon>
        <taxon>Alcaligenaceae</taxon>
        <taxon>Verticiella</taxon>
    </lineage>
</organism>
<dbReference type="GO" id="GO:0010181">
    <property type="term" value="F:FMN binding"/>
    <property type="evidence" value="ECO:0007669"/>
    <property type="project" value="UniProtKB-UniRule"/>
</dbReference>
<feature type="domain" description="Ferric oxidoreductase" evidence="8">
    <location>
        <begin position="45"/>
        <end position="158"/>
    </location>
</feature>
<keyword evidence="10" id="KW-1185">Reference proteome</keyword>
<evidence type="ECO:0000313" key="9">
    <source>
        <dbReference type="EMBL" id="TSH89144.1"/>
    </source>
</evidence>
<dbReference type="PANTHER" id="PTHR36964:SF1">
    <property type="entry name" value="PROTEIN-METHIONINE-SULFOXIDE REDUCTASE HEME-BINDING SUBUNIT MSRQ"/>
    <property type="match status" value="1"/>
</dbReference>
<protein>
    <recommendedName>
        <fullName evidence="7">Protein-methionine-sulfoxide reductase heme-binding subunit MsrQ</fullName>
    </recommendedName>
    <alternativeName>
        <fullName evidence="7">Flavocytochrome MsrQ</fullName>
    </alternativeName>
</protein>
<dbReference type="Proteomes" id="UP000318405">
    <property type="component" value="Unassembled WGS sequence"/>
</dbReference>
<dbReference type="GO" id="GO:0046872">
    <property type="term" value="F:metal ion binding"/>
    <property type="evidence" value="ECO:0007669"/>
    <property type="project" value="UniProtKB-KW"/>
</dbReference>
<dbReference type="EMBL" id="VLTJ01000042">
    <property type="protein sequence ID" value="TSH89144.1"/>
    <property type="molecule type" value="Genomic_DNA"/>
</dbReference>
<keyword evidence="3 7" id="KW-0812">Transmembrane</keyword>
<sequence length="202" mass="22894">MGPLPVPAAKVLLFCLGLVPLARWVWLGVNGGLTANPQEFLLRSAGTWTFVCLLVTLAISPLRVWLRQPGLIRLRRMCGLFAFFYACLHFLAYAGWDQGFDVPFILADIAERPFIAFGFVAFVLLIALAATSPQAAMRRLGRHWQRLHRAIYAIGILAIVHLYLHKAGKNDFQDVWWFGGVLAALLAWRIWRRYRVNPPPTR</sequence>
<evidence type="ECO:0000256" key="3">
    <source>
        <dbReference type="ARBA" id="ARBA00022692"/>
    </source>
</evidence>
<keyword evidence="5 7" id="KW-0408">Iron</keyword>
<keyword evidence="7" id="KW-0349">Heme</keyword>
<feature type="transmembrane region" description="Helical" evidence="7">
    <location>
        <begin position="78"/>
        <end position="96"/>
    </location>
</feature>
<evidence type="ECO:0000256" key="6">
    <source>
        <dbReference type="ARBA" id="ARBA00023136"/>
    </source>
</evidence>
<evidence type="ECO:0000256" key="2">
    <source>
        <dbReference type="ARBA" id="ARBA00022448"/>
    </source>
</evidence>
<comment type="subunit">
    <text evidence="7">Heterodimer of a catalytic subunit (MsrP) and a heme-binding subunit (MsrQ).</text>
</comment>
<dbReference type="GO" id="GO:0030091">
    <property type="term" value="P:protein repair"/>
    <property type="evidence" value="ECO:0007669"/>
    <property type="project" value="UniProtKB-UniRule"/>
</dbReference>
<dbReference type="HAMAP" id="MF_01207">
    <property type="entry name" value="MsrQ"/>
    <property type="match status" value="1"/>
</dbReference>
<feature type="transmembrane region" description="Helical" evidence="7">
    <location>
        <begin position="147"/>
        <end position="164"/>
    </location>
</feature>
<evidence type="ECO:0000313" key="10">
    <source>
        <dbReference type="Proteomes" id="UP000318405"/>
    </source>
</evidence>
<gene>
    <name evidence="7" type="primary">msrQ</name>
    <name evidence="9" type="ORF">FOZ76_24325</name>
</gene>
<keyword evidence="7" id="KW-0479">Metal-binding</keyword>
<keyword evidence="6 7" id="KW-0472">Membrane</keyword>
<feature type="transmembrane region" description="Helical" evidence="7">
    <location>
        <begin position="176"/>
        <end position="192"/>
    </location>
</feature>
<proteinExistence type="inferred from homology"/>
<accession>A0A556A8C7</accession>
<comment type="similarity">
    <text evidence="7">Belongs to the MsrQ family.</text>
</comment>
<comment type="function">
    <text evidence="7">Part of the MsrPQ system that repairs oxidized periplasmic proteins containing methionine sulfoxide residues (Met-O), using respiratory chain electrons. Thus protects these proteins from oxidative-stress damage caused by reactive species of oxygen and chlorine generated by the host defense mechanisms. MsrPQ is essential for the maintenance of envelope integrity under bleach stress, rescuing a wide series of structurally unrelated periplasmic proteins from methionine oxidation. MsrQ provides electrons for reduction to the reductase catalytic subunit MsrP, using the quinone pool of the respiratory chain.</text>
</comment>
<dbReference type="AlphaFoldDB" id="A0A556A8C7"/>
<evidence type="ECO:0000259" key="8">
    <source>
        <dbReference type="Pfam" id="PF01794"/>
    </source>
</evidence>
<dbReference type="GO" id="GO:0005886">
    <property type="term" value="C:plasma membrane"/>
    <property type="evidence" value="ECO:0007669"/>
    <property type="project" value="UniProtKB-SubCell"/>
</dbReference>
<evidence type="ECO:0000256" key="7">
    <source>
        <dbReference type="HAMAP-Rule" id="MF_01207"/>
    </source>
</evidence>
<dbReference type="GO" id="GO:0009055">
    <property type="term" value="F:electron transfer activity"/>
    <property type="evidence" value="ECO:0007669"/>
    <property type="project" value="UniProtKB-UniRule"/>
</dbReference>
<name>A0A556A8C7_9BURK</name>
<evidence type="ECO:0000256" key="4">
    <source>
        <dbReference type="ARBA" id="ARBA00022989"/>
    </source>
</evidence>
<comment type="cofactor">
    <cofactor evidence="7">
        <name>FMN</name>
        <dbReference type="ChEBI" id="CHEBI:58210"/>
    </cofactor>
    <text evidence="7">Binds 1 FMN per subunit.</text>
</comment>
<reference evidence="9 10" key="1">
    <citation type="submission" date="2019-07" db="EMBL/GenBank/DDBJ databases">
        <title>Qingshengfaniella alkalisoli gen. nov., sp. nov., isolated from saline soil.</title>
        <authorList>
            <person name="Xu L."/>
            <person name="Huang X.-X."/>
            <person name="Sun J.-Q."/>
        </authorList>
    </citation>
    <scope>NUCLEOTIDE SEQUENCE [LARGE SCALE GENOMIC DNA]</scope>
    <source>
        <strain evidence="9 10">DSM 27279</strain>
    </source>
</reference>
<keyword evidence="2 7" id="KW-0813">Transport</keyword>
<dbReference type="GO" id="GO:0016679">
    <property type="term" value="F:oxidoreductase activity, acting on diphenols and related substances as donors"/>
    <property type="evidence" value="ECO:0007669"/>
    <property type="project" value="TreeGrafter"/>
</dbReference>
<dbReference type="Pfam" id="PF01794">
    <property type="entry name" value="Ferric_reduct"/>
    <property type="match status" value="1"/>
</dbReference>
<dbReference type="InterPro" id="IPR022837">
    <property type="entry name" value="MsrQ-like"/>
</dbReference>